<dbReference type="InterPro" id="IPR018163">
    <property type="entry name" value="Thr/Ala-tRNA-synth_IIc_edit"/>
</dbReference>
<feature type="domain" description="Alanyl-transfer RNA synthetases family profile" evidence="6">
    <location>
        <begin position="1"/>
        <end position="220"/>
    </location>
</feature>
<dbReference type="GO" id="GO:0002196">
    <property type="term" value="F:Ser-tRNA(Ala) deacylase activity"/>
    <property type="evidence" value="ECO:0007669"/>
    <property type="project" value="TreeGrafter"/>
</dbReference>
<dbReference type="GO" id="GO:0006419">
    <property type="term" value="P:alanyl-tRNA aminoacylation"/>
    <property type="evidence" value="ECO:0007669"/>
    <property type="project" value="InterPro"/>
</dbReference>
<dbReference type="PANTHER" id="PTHR43462">
    <property type="entry name" value="ALANYL-TRNA EDITING PROTEIN"/>
    <property type="match status" value="1"/>
</dbReference>
<dbReference type="SMART" id="SM00863">
    <property type="entry name" value="tRNA_SAD"/>
    <property type="match status" value="1"/>
</dbReference>
<comment type="cofactor">
    <cofactor evidence="1">
        <name>Zn(2+)</name>
        <dbReference type="ChEBI" id="CHEBI:29105"/>
    </cofactor>
</comment>
<dbReference type="InterPro" id="IPR009000">
    <property type="entry name" value="Transl_B-barrel_sf"/>
</dbReference>
<dbReference type="GO" id="GO:0005524">
    <property type="term" value="F:ATP binding"/>
    <property type="evidence" value="ECO:0007669"/>
    <property type="project" value="InterPro"/>
</dbReference>
<dbReference type="EMBL" id="JALBUR010000004">
    <property type="protein sequence ID" value="MDX8419009.1"/>
    <property type="molecule type" value="Genomic_DNA"/>
</dbReference>
<dbReference type="InterPro" id="IPR018165">
    <property type="entry name" value="Ala-tRNA-synth_IIc_core"/>
</dbReference>
<dbReference type="PROSITE" id="PS50860">
    <property type="entry name" value="AA_TRNA_LIGASE_II_ALA"/>
    <property type="match status" value="1"/>
</dbReference>
<evidence type="ECO:0000256" key="4">
    <source>
        <dbReference type="ARBA" id="ARBA00022833"/>
    </source>
</evidence>
<evidence type="ECO:0000259" key="6">
    <source>
        <dbReference type="PROSITE" id="PS50860"/>
    </source>
</evidence>
<dbReference type="Gene3D" id="3.30.980.10">
    <property type="entry name" value="Threonyl-trna Synthetase, Chain A, domain 2"/>
    <property type="match status" value="1"/>
</dbReference>
<keyword evidence="3" id="KW-0479">Metal-binding</keyword>
<reference evidence="7 8" key="1">
    <citation type="submission" date="2022-03" db="EMBL/GenBank/DDBJ databases">
        <title>Novel taxa within the pig intestine.</title>
        <authorList>
            <person name="Wylensek D."/>
            <person name="Bishof K."/>
            <person name="Afrizal A."/>
            <person name="Clavel T."/>
        </authorList>
    </citation>
    <scope>NUCLEOTIDE SEQUENCE [LARGE SCALE GENOMIC DNA]</scope>
    <source>
        <strain evidence="7 8">CLA-KB-P133</strain>
    </source>
</reference>
<comment type="subcellular location">
    <subcellularLocation>
        <location evidence="2">Cytoplasm</location>
    </subcellularLocation>
</comment>
<dbReference type="GO" id="GO:0004813">
    <property type="term" value="F:alanine-tRNA ligase activity"/>
    <property type="evidence" value="ECO:0007669"/>
    <property type="project" value="InterPro"/>
</dbReference>
<dbReference type="SUPFAM" id="SSF50447">
    <property type="entry name" value="Translation proteins"/>
    <property type="match status" value="1"/>
</dbReference>
<keyword evidence="5" id="KW-0175">Coiled coil</keyword>
<name>A0AB35U778_9FIRM</name>
<dbReference type="GO" id="GO:0005737">
    <property type="term" value="C:cytoplasm"/>
    <property type="evidence" value="ECO:0007669"/>
    <property type="project" value="UniProtKB-SubCell"/>
</dbReference>
<keyword evidence="4" id="KW-0862">Zinc</keyword>
<proteinExistence type="predicted"/>
<accession>A0AB35U778</accession>
<dbReference type="Pfam" id="PF07973">
    <property type="entry name" value="tRNA_SAD"/>
    <property type="match status" value="1"/>
</dbReference>
<evidence type="ECO:0000256" key="3">
    <source>
        <dbReference type="ARBA" id="ARBA00022723"/>
    </source>
</evidence>
<dbReference type="Proteomes" id="UP001286174">
    <property type="component" value="Unassembled WGS sequence"/>
</dbReference>
<organism evidence="7 8">
    <name type="scientific">Grylomicrobium aquisgranensis</name>
    <dbReference type="NCBI Taxonomy" id="2926318"/>
    <lineage>
        <taxon>Bacteria</taxon>
        <taxon>Bacillati</taxon>
        <taxon>Bacillota</taxon>
        <taxon>Erysipelotrichia</taxon>
        <taxon>Erysipelotrichales</taxon>
        <taxon>Erysipelotrichaceae</taxon>
        <taxon>Grylomicrobium</taxon>
    </lineage>
</organism>
<dbReference type="InterPro" id="IPR018164">
    <property type="entry name" value="Ala-tRNA-synth_IIc_N"/>
</dbReference>
<evidence type="ECO:0000256" key="1">
    <source>
        <dbReference type="ARBA" id="ARBA00001947"/>
    </source>
</evidence>
<evidence type="ECO:0000313" key="8">
    <source>
        <dbReference type="Proteomes" id="UP001286174"/>
    </source>
</evidence>
<evidence type="ECO:0000313" key="7">
    <source>
        <dbReference type="EMBL" id="MDX8419009.1"/>
    </source>
</evidence>
<feature type="coiled-coil region" evidence="5">
    <location>
        <begin position="251"/>
        <end position="278"/>
    </location>
</feature>
<dbReference type="GO" id="GO:0046872">
    <property type="term" value="F:metal ion binding"/>
    <property type="evidence" value="ECO:0007669"/>
    <property type="project" value="UniProtKB-KW"/>
</dbReference>
<dbReference type="InterPro" id="IPR012947">
    <property type="entry name" value="tRNA_SAD"/>
</dbReference>
<dbReference type="PANTHER" id="PTHR43462:SF1">
    <property type="entry name" value="ALANYL-TRNA EDITING PROTEIN AARSD1"/>
    <property type="match status" value="1"/>
</dbReference>
<dbReference type="Pfam" id="PF01411">
    <property type="entry name" value="tRNA-synt_2c"/>
    <property type="match status" value="1"/>
</dbReference>
<sequence length="387" mass="43378">MEMNELFYRDAYVKEFEGMVVSCEKYKDGYVIVLDDTAFYPEGGGQPGDTGYLNEIAVFDTKRIDDRVVHMTKEPIATGTSVHGVLDWNKRFANMQAHTGEHLFSGIVHHLYGYDNVGFHMGEVIQVDFNGPLSWNDARRVERLANQAVWRNEPVQIQYPDAQALAVMDYRSKKELQGKIRIVTVGNEDVCACCGTHVRFTGEIGLLKVLTCEKHKDGVRLTMLAGAKAYAYMSMLFEQGQKISHLLSVPMEQLASSVEKLQAEEAAAQGKLQQLIRNDLLQKTEQADIREGLVTVFGKGVNRNDLRFCAKQSLLRDEVQTIAVCSLEADGSYSYLIMSKCLPLRALCRQLNQLLDGRGGGSDELIQGTFRKEKDEIASVLREVLHG</sequence>
<protein>
    <submittedName>
        <fullName evidence="7">Alanyl-tRNA editing protein</fullName>
    </submittedName>
</protein>
<dbReference type="RefSeq" id="WP_370595566.1">
    <property type="nucleotide sequence ID" value="NZ_JALBUR010000004.1"/>
</dbReference>
<gene>
    <name evidence="7" type="ORF">MOZ60_02750</name>
</gene>
<keyword evidence="8" id="KW-1185">Reference proteome</keyword>
<evidence type="ECO:0000256" key="2">
    <source>
        <dbReference type="ARBA" id="ARBA00004496"/>
    </source>
</evidence>
<comment type="caution">
    <text evidence="7">The sequence shown here is derived from an EMBL/GenBank/DDBJ whole genome shotgun (WGS) entry which is preliminary data.</text>
</comment>
<dbReference type="AlphaFoldDB" id="A0AB35U778"/>
<dbReference type="InterPro" id="IPR051335">
    <property type="entry name" value="Alanyl-tRNA_Editing_Enzymes"/>
</dbReference>
<dbReference type="GO" id="GO:0003676">
    <property type="term" value="F:nucleic acid binding"/>
    <property type="evidence" value="ECO:0007669"/>
    <property type="project" value="InterPro"/>
</dbReference>
<dbReference type="Gene3D" id="2.40.30.130">
    <property type="match status" value="1"/>
</dbReference>
<dbReference type="SUPFAM" id="SSF55186">
    <property type="entry name" value="ThrRS/AlaRS common domain"/>
    <property type="match status" value="1"/>
</dbReference>
<evidence type="ECO:0000256" key="5">
    <source>
        <dbReference type="SAM" id="Coils"/>
    </source>
</evidence>